<dbReference type="Proteomes" id="UP000664169">
    <property type="component" value="Unassembled WGS sequence"/>
</dbReference>
<dbReference type="EMBL" id="CAJPDQ010000002">
    <property type="protein sequence ID" value="CAF9905328.1"/>
    <property type="molecule type" value="Genomic_DNA"/>
</dbReference>
<protein>
    <submittedName>
        <fullName evidence="1">Uncharacterized protein</fullName>
    </submittedName>
</protein>
<comment type="caution">
    <text evidence="1">The sequence shown here is derived from an EMBL/GenBank/DDBJ whole genome shotgun (WGS) entry which is preliminary data.</text>
</comment>
<dbReference type="OrthoDB" id="9451547at2759"/>
<keyword evidence="2" id="KW-1185">Reference proteome</keyword>
<evidence type="ECO:0000313" key="1">
    <source>
        <dbReference type="EMBL" id="CAF9905328.1"/>
    </source>
</evidence>
<accession>A0A8H3EHE2</accession>
<name>A0A8H3EHE2_9LECA</name>
<sequence>MHGYPITLLEVHTAIQVTCALLIYTLCWNKLFDVEAPLVVDASNFEDILAYMIMVSLPTEKTTWPDDLLKDRTRLFKRSSISLSDADDNRQQKSRTRFPALNDHYFRVDDAEMSMLILDAKLLVSDKQVHEQNLELPDTAILVVPSNTPIEGTQTTQAQKGMHHRLKHLYPHLERPMY</sequence>
<proteinExistence type="predicted"/>
<reference evidence="1" key="1">
    <citation type="submission" date="2021-03" db="EMBL/GenBank/DDBJ databases">
        <authorList>
            <person name="Tagirdzhanova G."/>
        </authorList>
    </citation>
    <scope>NUCLEOTIDE SEQUENCE</scope>
</reference>
<gene>
    <name evidence="1" type="ORF">GOMPHAMPRED_003117</name>
</gene>
<dbReference type="AlphaFoldDB" id="A0A8H3EHE2"/>
<organism evidence="1 2">
    <name type="scientific">Gomphillus americanus</name>
    <dbReference type="NCBI Taxonomy" id="1940652"/>
    <lineage>
        <taxon>Eukaryota</taxon>
        <taxon>Fungi</taxon>
        <taxon>Dikarya</taxon>
        <taxon>Ascomycota</taxon>
        <taxon>Pezizomycotina</taxon>
        <taxon>Lecanoromycetes</taxon>
        <taxon>OSLEUM clade</taxon>
        <taxon>Ostropomycetidae</taxon>
        <taxon>Ostropales</taxon>
        <taxon>Graphidaceae</taxon>
        <taxon>Gomphilloideae</taxon>
        <taxon>Gomphillus</taxon>
    </lineage>
</organism>
<evidence type="ECO:0000313" key="2">
    <source>
        <dbReference type="Proteomes" id="UP000664169"/>
    </source>
</evidence>